<dbReference type="eggNOG" id="KOG2426">
    <property type="taxonomic scope" value="Eukaryota"/>
</dbReference>
<feature type="binding site" evidence="12">
    <location>
        <position position="108"/>
    </location>
    <ligand>
        <name>substrate</name>
    </ligand>
</feature>
<comment type="catalytic activity">
    <reaction evidence="9">
        <text>D-glyceraldehyde + ATP = D-glyceraldehyde 3-phosphate + ADP + H(+)</text>
        <dbReference type="Rhea" id="RHEA:13941"/>
        <dbReference type="ChEBI" id="CHEBI:15378"/>
        <dbReference type="ChEBI" id="CHEBI:17378"/>
        <dbReference type="ChEBI" id="CHEBI:30616"/>
        <dbReference type="ChEBI" id="CHEBI:59776"/>
        <dbReference type="ChEBI" id="CHEBI:456216"/>
        <dbReference type="EC" id="2.7.1.28"/>
    </reaction>
</comment>
<dbReference type="Pfam" id="PF02733">
    <property type="entry name" value="Dak1"/>
    <property type="match status" value="1"/>
</dbReference>
<dbReference type="EMBL" id="HF935269">
    <property type="protein sequence ID" value="CCX05736.1"/>
    <property type="molecule type" value="Genomic_DNA"/>
</dbReference>
<comment type="similarity">
    <text evidence="3">Belongs to the dihydroxyacetone kinase (DAK) family.</text>
</comment>
<evidence type="ECO:0000256" key="10">
    <source>
        <dbReference type="ARBA" id="ARBA00048898"/>
    </source>
</evidence>
<evidence type="ECO:0000259" key="14">
    <source>
        <dbReference type="PROSITE" id="PS51481"/>
    </source>
</evidence>
<keyword evidence="5" id="KW-0547">Nucleotide-binding</keyword>
<evidence type="ECO:0000256" key="9">
    <source>
        <dbReference type="ARBA" id="ARBA00047974"/>
    </source>
</evidence>
<feature type="domain" description="DhaK" evidence="14">
    <location>
        <begin position="11"/>
        <end position="350"/>
    </location>
</feature>
<dbReference type="GO" id="GO:0019588">
    <property type="term" value="P:anaerobic glycerol catabolic process"/>
    <property type="evidence" value="ECO:0007669"/>
    <property type="project" value="UniProtKB-UniPathway"/>
</dbReference>
<keyword evidence="7" id="KW-0319">Glycerol metabolism</keyword>
<reference evidence="15 16" key="1">
    <citation type="journal article" date="2013" name="PLoS Genet.">
        <title>The genome and development-dependent transcriptomes of Pyronema confluens: a window into fungal evolution.</title>
        <authorList>
            <person name="Traeger S."/>
            <person name="Altegoer F."/>
            <person name="Freitag M."/>
            <person name="Gabaldon T."/>
            <person name="Kempken F."/>
            <person name="Kumar A."/>
            <person name="Marcet-Houben M."/>
            <person name="Poggeler S."/>
            <person name="Stajich J.E."/>
            <person name="Nowrousian M."/>
        </authorList>
    </citation>
    <scope>NUCLEOTIDE SEQUENCE [LARGE SCALE GENOMIC DNA]</scope>
    <source>
        <strain evidence="16">CBS 100304</strain>
        <tissue evidence="15">Vegetative mycelium</tissue>
    </source>
</reference>
<evidence type="ECO:0000256" key="3">
    <source>
        <dbReference type="ARBA" id="ARBA00008757"/>
    </source>
</evidence>
<dbReference type="GO" id="GO:0005524">
    <property type="term" value="F:ATP binding"/>
    <property type="evidence" value="ECO:0007669"/>
    <property type="project" value="UniProtKB-KW"/>
</dbReference>
<evidence type="ECO:0000256" key="6">
    <source>
        <dbReference type="ARBA" id="ARBA00022777"/>
    </source>
</evidence>
<feature type="binding site" evidence="12">
    <location>
        <begin position="57"/>
        <end position="60"/>
    </location>
    <ligand>
        <name>substrate</name>
    </ligand>
</feature>
<keyword evidence="8" id="KW-0067">ATP-binding</keyword>
<evidence type="ECO:0000256" key="2">
    <source>
        <dbReference type="ARBA" id="ARBA00004778"/>
    </source>
</evidence>
<evidence type="ECO:0000313" key="15">
    <source>
        <dbReference type="EMBL" id="CCX05736.1"/>
    </source>
</evidence>
<dbReference type="PROSITE" id="PS51481">
    <property type="entry name" value="DHAK"/>
    <property type="match status" value="1"/>
</dbReference>
<dbReference type="InterPro" id="IPR012734">
    <property type="entry name" value="DhaK_ATP"/>
</dbReference>
<dbReference type="GO" id="GO:0050354">
    <property type="term" value="F:triokinase activity"/>
    <property type="evidence" value="ECO:0007669"/>
    <property type="project" value="UniProtKB-EC"/>
</dbReference>
<evidence type="ECO:0000256" key="8">
    <source>
        <dbReference type="ARBA" id="ARBA00022840"/>
    </source>
</evidence>
<dbReference type="PROSITE" id="PS51480">
    <property type="entry name" value="DHAL"/>
    <property type="match status" value="1"/>
</dbReference>
<dbReference type="AlphaFoldDB" id="U4KWW1"/>
<organism evidence="15 16">
    <name type="scientific">Pyronema omphalodes (strain CBS 100304)</name>
    <name type="common">Pyronema confluens</name>
    <dbReference type="NCBI Taxonomy" id="1076935"/>
    <lineage>
        <taxon>Eukaryota</taxon>
        <taxon>Fungi</taxon>
        <taxon>Dikarya</taxon>
        <taxon>Ascomycota</taxon>
        <taxon>Pezizomycotina</taxon>
        <taxon>Pezizomycetes</taxon>
        <taxon>Pezizales</taxon>
        <taxon>Pyronemataceae</taxon>
        <taxon>Pyronema</taxon>
    </lineage>
</organism>
<dbReference type="STRING" id="1076935.U4KWW1"/>
<dbReference type="PANTHER" id="PTHR28629:SF14">
    <property type="entry name" value="DIHYDROXYACETONE KINASE 1"/>
    <property type="match status" value="1"/>
</dbReference>
<gene>
    <name evidence="15" type="ORF">PCON_05323</name>
</gene>
<comment type="pathway">
    <text evidence="2">Polyol metabolism; glycerol fermentation; glycerone phosphate from glycerol (oxidative route): step 2/2.</text>
</comment>
<proteinExistence type="inferred from homology"/>
<accession>U4KWW1</accession>
<dbReference type="Gene3D" id="1.25.40.340">
    <property type="match status" value="1"/>
</dbReference>
<dbReference type="InterPro" id="IPR004007">
    <property type="entry name" value="DhaL_dom"/>
</dbReference>
<dbReference type="GO" id="GO:0004371">
    <property type="term" value="F:glycerone kinase activity"/>
    <property type="evidence" value="ECO:0007669"/>
    <property type="project" value="UniProtKB-EC"/>
</dbReference>
<dbReference type="SUPFAM" id="SSF82549">
    <property type="entry name" value="DAK1/DegV-like"/>
    <property type="match status" value="1"/>
</dbReference>
<dbReference type="PANTHER" id="PTHR28629">
    <property type="entry name" value="TRIOKINASE/FMN CYCLASE"/>
    <property type="match status" value="1"/>
</dbReference>
<keyword evidence="16" id="KW-1185">Reference proteome</keyword>
<dbReference type="Gene3D" id="3.30.1180.20">
    <property type="entry name" value="Dihydroxyacetone kinase, domain 2"/>
    <property type="match status" value="1"/>
</dbReference>
<evidence type="ECO:0000259" key="13">
    <source>
        <dbReference type="PROSITE" id="PS51480"/>
    </source>
</evidence>
<dbReference type="Gene3D" id="3.40.50.10440">
    <property type="entry name" value="Dihydroxyacetone kinase, domain 1"/>
    <property type="match status" value="1"/>
</dbReference>
<dbReference type="InterPro" id="IPR036117">
    <property type="entry name" value="DhaL_dom_sf"/>
</dbReference>
<evidence type="ECO:0000256" key="11">
    <source>
        <dbReference type="PIRSR" id="PIRSR612734-1"/>
    </source>
</evidence>
<evidence type="ECO:0000256" key="5">
    <source>
        <dbReference type="ARBA" id="ARBA00022741"/>
    </source>
</evidence>
<dbReference type="FunFam" id="1.25.40.340:FF:000001">
    <property type="entry name" value="Dihydroxyacetone kinase 1"/>
    <property type="match status" value="1"/>
</dbReference>
<feature type="binding site" evidence="12">
    <location>
        <position position="113"/>
    </location>
    <ligand>
        <name>substrate</name>
    </ligand>
</feature>
<dbReference type="UniPathway" id="UPA00617">
    <property type="reaction ID" value="UER00669"/>
</dbReference>
<feature type="active site" description="Tele-hemiaminal-histidine intermediate" evidence="11">
    <location>
        <position position="224"/>
    </location>
</feature>
<dbReference type="SUPFAM" id="SSF101473">
    <property type="entry name" value="DhaL-like"/>
    <property type="match status" value="1"/>
</dbReference>
<dbReference type="Proteomes" id="UP000018144">
    <property type="component" value="Unassembled WGS sequence"/>
</dbReference>
<evidence type="ECO:0000313" key="16">
    <source>
        <dbReference type="Proteomes" id="UP000018144"/>
    </source>
</evidence>
<keyword evidence="6 15" id="KW-0418">Kinase</keyword>
<dbReference type="NCBIfam" id="TIGR02361">
    <property type="entry name" value="dak_ATP"/>
    <property type="match status" value="1"/>
</dbReference>
<dbReference type="GO" id="GO:0005829">
    <property type="term" value="C:cytosol"/>
    <property type="evidence" value="ECO:0007669"/>
    <property type="project" value="TreeGrafter"/>
</dbReference>
<dbReference type="OMA" id="CGLCLKT"/>
<evidence type="ECO:0000256" key="1">
    <source>
        <dbReference type="ARBA" id="ARBA00003264"/>
    </source>
</evidence>
<keyword evidence="4" id="KW-0808">Transferase</keyword>
<evidence type="ECO:0000256" key="12">
    <source>
        <dbReference type="PIRSR" id="PIRSR612734-2"/>
    </source>
</evidence>
<dbReference type="SMART" id="SM01120">
    <property type="entry name" value="Dak2"/>
    <property type="match status" value="1"/>
</dbReference>
<feature type="domain" description="DhaL" evidence="13">
    <location>
        <begin position="389"/>
        <end position="591"/>
    </location>
</feature>
<dbReference type="OrthoDB" id="1724672at2759"/>
<evidence type="ECO:0000256" key="7">
    <source>
        <dbReference type="ARBA" id="ARBA00022798"/>
    </source>
</evidence>
<dbReference type="Pfam" id="PF02734">
    <property type="entry name" value="Dak2"/>
    <property type="match status" value="1"/>
</dbReference>
<evidence type="ECO:0000256" key="4">
    <source>
        <dbReference type="ARBA" id="ARBA00022679"/>
    </source>
</evidence>
<dbReference type="InterPro" id="IPR050861">
    <property type="entry name" value="Dihydroxyacetone_Kinase"/>
</dbReference>
<dbReference type="FunFam" id="3.40.50.10440:FF:000001">
    <property type="entry name" value="Dihydroxyacetone kinase, DhaK subunit"/>
    <property type="match status" value="1"/>
</dbReference>
<protein>
    <submittedName>
        <fullName evidence="15">Similar to Dihydroxyacetone kinase 2 acc. no. O74215</fullName>
    </submittedName>
</protein>
<comment type="catalytic activity">
    <reaction evidence="10">
        <text>dihydroxyacetone + ATP = dihydroxyacetone phosphate + ADP + H(+)</text>
        <dbReference type="Rhea" id="RHEA:15773"/>
        <dbReference type="ChEBI" id="CHEBI:15378"/>
        <dbReference type="ChEBI" id="CHEBI:16016"/>
        <dbReference type="ChEBI" id="CHEBI:30616"/>
        <dbReference type="ChEBI" id="CHEBI:57642"/>
        <dbReference type="ChEBI" id="CHEBI:456216"/>
        <dbReference type="EC" id="2.7.1.29"/>
    </reaction>
</comment>
<name>U4KWW1_PYROM</name>
<comment type="function">
    <text evidence="1">Catalyzes both the phosphorylation of dihydroxyacetone and of glyceraldehyde.</text>
</comment>
<sequence>MSSKHFVNSSSASGLIVGNCHGVAAAHPGLYVSDKEKVVFRLQNPKKEKVTLLSGGGSGHEPAHAGYVGDGMLDAAVCGDIFASPTALQIGAGLAAIQSSKGTLVIVKNYTGDRLNFALAVERSRAQGHEIETVTVADDVAVGREKGSLVGRRGLAGTALVHKVAGSAAESGEDLKTVTATAQHVADNLATVGASLGRCHVPGHEESTEDALKPDELEIGMGIHNEPGCRRVSPIPSHTQLISDLLKMLLDTSDSDRGFIQRKPDEKVVLLVNNLGGISNLEINILTAETVHQLSSTWQITPCRVFAGSFMTSLNAPGFSITLLTLPEDAAVSPDTILQHLDAPTTAVGWTNSLPASHWGNQRPVPPRTLSAATRSAAENLAVVPTNTALTSAILKAVLDSVTKNEPTMTDYDTLVGDGDCGTTLLSGAQALIDRNVTSNNLLQSSLDIANVIETSMGGTSGALYGIFFSAFARGLAEKCQGSASFEKIAESAKYALETLEKYTPARKGDRTLMDALIPFVDRIYQDRKKGAEQALMMAVEDAKVGYKATKEMKARLGRASYVEDMHTQGDEAVPDPGALGVVAVVEGVFEAVQKAK</sequence>
<dbReference type="InterPro" id="IPR004006">
    <property type="entry name" value="DhaK_dom"/>
</dbReference>
<dbReference type="FunFam" id="3.30.1180.20:FF:000001">
    <property type="entry name" value="Dihydroxyacetone kinase 1"/>
    <property type="match status" value="1"/>
</dbReference>